<protein>
    <recommendedName>
        <fullName evidence="4">Prohead serine protease domain-containing protein</fullName>
    </recommendedName>
</protein>
<organism evidence="5">
    <name type="scientific">marine sediment metagenome</name>
    <dbReference type="NCBI Taxonomy" id="412755"/>
    <lineage>
        <taxon>unclassified sequences</taxon>
        <taxon>metagenomes</taxon>
        <taxon>ecological metagenomes</taxon>
    </lineage>
</organism>
<reference evidence="5" key="1">
    <citation type="journal article" date="2014" name="Front. Microbiol.">
        <title>High frequency of phylogenetically diverse reductive dehalogenase-homologous genes in deep subseafloor sedimentary metagenomes.</title>
        <authorList>
            <person name="Kawai M."/>
            <person name="Futagami T."/>
            <person name="Toyoda A."/>
            <person name="Takaki Y."/>
            <person name="Nishi S."/>
            <person name="Hori S."/>
            <person name="Arai W."/>
            <person name="Tsubouchi T."/>
            <person name="Morono Y."/>
            <person name="Uchiyama I."/>
            <person name="Ito T."/>
            <person name="Fujiyama A."/>
            <person name="Inagaki F."/>
            <person name="Takami H."/>
        </authorList>
    </citation>
    <scope>NUCLEOTIDE SEQUENCE</scope>
    <source>
        <strain evidence="5">Expedition CK06-06</strain>
    </source>
</reference>
<feature type="domain" description="Prohead serine protease" evidence="4">
    <location>
        <begin position="66"/>
        <end position="215"/>
    </location>
</feature>
<evidence type="ECO:0000259" key="4">
    <source>
        <dbReference type="Pfam" id="PF04586"/>
    </source>
</evidence>
<dbReference type="AlphaFoldDB" id="X0ZIA9"/>
<evidence type="ECO:0000313" key="5">
    <source>
        <dbReference type="EMBL" id="GAG60093.1"/>
    </source>
</evidence>
<sequence length="221" mass="24856">MKKQFKYSKIKGKLDKELTDQIDSKLSSTDLKPEDIDVIRKEWTEIDTKAVKLEDGSRAAVKYVSTRTIDQVGDVIVPKGVDLSLFKKTGMPVFWNHDYSKPPIGSDEWAKKDAWGIKVKTVYGDTGEGTLANIIWNLVQQGHQKQSSVGIIPLEYITQSDENFKAAATALAKEWPEFKKDRKKCRRIITKAILFEHSDVSLACNTDTTVEAVAKMYVEAG</sequence>
<dbReference type="GO" id="GO:0006508">
    <property type="term" value="P:proteolysis"/>
    <property type="evidence" value="ECO:0007669"/>
    <property type="project" value="UniProtKB-KW"/>
</dbReference>
<gene>
    <name evidence="5" type="ORF">S01H4_19943</name>
</gene>
<dbReference type="InterPro" id="IPR054613">
    <property type="entry name" value="Peptidase_S78_dom"/>
</dbReference>
<dbReference type="EMBL" id="BART01008930">
    <property type="protein sequence ID" value="GAG60093.1"/>
    <property type="molecule type" value="Genomic_DNA"/>
</dbReference>
<name>X0ZIA9_9ZZZZ</name>
<keyword evidence="1" id="KW-1188">Viral release from host cell</keyword>
<comment type="caution">
    <text evidence="5">The sequence shown here is derived from an EMBL/GenBank/DDBJ whole genome shotgun (WGS) entry which is preliminary data.</text>
</comment>
<dbReference type="Pfam" id="PF04586">
    <property type="entry name" value="Peptidase_S78"/>
    <property type="match status" value="1"/>
</dbReference>
<feature type="non-terminal residue" evidence="5">
    <location>
        <position position="221"/>
    </location>
</feature>
<keyword evidence="3" id="KW-0378">Hydrolase</keyword>
<proteinExistence type="predicted"/>
<evidence type="ECO:0000256" key="2">
    <source>
        <dbReference type="ARBA" id="ARBA00022670"/>
    </source>
</evidence>
<evidence type="ECO:0000256" key="3">
    <source>
        <dbReference type="ARBA" id="ARBA00022801"/>
    </source>
</evidence>
<evidence type="ECO:0000256" key="1">
    <source>
        <dbReference type="ARBA" id="ARBA00022612"/>
    </source>
</evidence>
<accession>X0ZIA9</accession>
<dbReference type="GO" id="GO:0008233">
    <property type="term" value="F:peptidase activity"/>
    <property type="evidence" value="ECO:0007669"/>
    <property type="project" value="UniProtKB-KW"/>
</dbReference>
<keyword evidence="2" id="KW-0645">Protease</keyword>